<evidence type="ECO:0000313" key="2">
    <source>
        <dbReference type="Proteomes" id="UP000054047"/>
    </source>
</evidence>
<dbReference type="Proteomes" id="UP000054047">
    <property type="component" value="Unassembled WGS sequence"/>
</dbReference>
<protein>
    <recommendedName>
        <fullName evidence="3">Neurotransmitter-gated ion-channel ligand-binding domain-containing protein</fullName>
    </recommendedName>
</protein>
<feature type="non-terminal residue" evidence="1">
    <location>
        <position position="1"/>
    </location>
</feature>
<accession>A0A0C2CHR1</accession>
<reference evidence="1 2" key="1">
    <citation type="submission" date="2013-12" db="EMBL/GenBank/DDBJ databases">
        <title>Draft genome of the parsitic nematode Ancylostoma duodenale.</title>
        <authorList>
            <person name="Mitreva M."/>
        </authorList>
    </citation>
    <scope>NUCLEOTIDE SEQUENCE [LARGE SCALE GENOMIC DNA]</scope>
    <source>
        <strain evidence="1 2">Zhejiang</strain>
    </source>
</reference>
<organism evidence="1 2">
    <name type="scientific">Ancylostoma duodenale</name>
    <dbReference type="NCBI Taxonomy" id="51022"/>
    <lineage>
        <taxon>Eukaryota</taxon>
        <taxon>Metazoa</taxon>
        <taxon>Ecdysozoa</taxon>
        <taxon>Nematoda</taxon>
        <taxon>Chromadorea</taxon>
        <taxon>Rhabditida</taxon>
        <taxon>Rhabditina</taxon>
        <taxon>Rhabditomorpha</taxon>
        <taxon>Strongyloidea</taxon>
        <taxon>Ancylostomatidae</taxon>
        <taxon>Ancylostomatinae</taxon>
        <taxon>Ancylostoma</taxon>
    </lineage>
</organism>
<evidence type="ECO:0008006" key="3">
    <source>
        <dbReference type="Google" id="ProtNLM"/>
    </source>
</evidence>
<dbReference type="EMBL" id="KN753949">
    <property type="protein sequence ID" value="KIH49332.1"/>
    <property type="molecule type" value="Genomic_DNA"/>
</dbReference>
<evidence type="ECO:0000313" key="1">
    <source>
        <dbReference type="EMBL" id="KIH49332.1"/>
    </source>
</evidence>
<proteinExistence type="predicted"/>
<name>A0A0C2CHR1_9BILA</name>
<keyword evidence="2" id="KW-1185">Reference proteome</keyword>
<dbReference type="OrthoDB" id="5975154at2759"/>
<feature type="non-terminal residue" evidence="1">
    <location>
        <position position="99"/>
    </location>
</feature>
<dbReference type="AlphaFoldDB" id="A0A0C2CHR1"/>
<gene>
    <name evidence="1" type="ORF">ANCDUO_20593</name>
</gene>
<sequence length="99" mass="11056">AINFWQIAKDIPKTGANNAGKARNTNPSFTTLGPTMRLHPLFQAILAIQTAKVFSSDDEERLMMDVFRGYNYLIQPVKNISDTPIIVKIALQLVLLINV</sequence>